<keyword evidence="2" id="KW-1185">Reference proteome</keyword>
<name>U5NFF7_9MOLU</name>
<protein>
    <submittedName>
        <fullName evidence="1">Uncharacterized protein</fullName>
    </submittedName>
</protein>
<organism evidence="1 2">
    <name type="scientific">Mycoplasma parvum str. Indiana</name>
    <dbReference type="NCBI Taxonomy" id="1403316"/>
    <lineage>
        <taxon>Bacteria</taxon>
        <taxon>Bacillati</taxon>
        <taxon>Mycoplasmatota</taxon>
        <taxon>Mollicutes</taxon>
        <taxon>Mycoplasmataceae</taxon>
        <taxon>Mycoplasma</taxon>
    </lineage>
</organism>
<sequence>MFLLSKLITLFLLTSGTAGLLSYLIPYNLNIPEKQLKNFFKAGSSIYDSREINEFKSEEKTKLDNTKSLHETWKKYKENAEEFKNLKYDEMKKLFQSIMEKEGVLTKLYEKNIDIIKQLMKAFDELTKISEKNLIKTGEFEVFKNLINILSQINKRVEEWGNILNKFVCIINSANQQSKEKEQQSCESIELNWEKDNYSVFKLEQNDNKSSNSGGAMIIKNPQKNWNQLILRAK</sequence>
<reference evidence="1 2" key="1">
    <citation type="journal article" date="2013" name="Genome Announc.">
        <title>Genome Sequence of Mycoplasma parvum (Formerly Eperythrozoon parvum), a Diminutive Hemoplasma of the Pig.</title>
        <authorList>
            <person name="do Nascimento N.C."/>
            <person name="Dos Santos A.P."/>
            <person name="Chu Y."/>
            <person name="Guimaraes A.M."/>
            <person name="Pagliaro A."/>
            <person name="Messick J.B."/>
        </authorList>
    </citation>
    <scope>NUCLEOTIDE SEQUENCE [LARGE SCALE GENOMIC DNA]</scope>
    <source>
        <strain evidence="1 2">Indiana</strain>
    </source>
</reference>
<dbReference type="Proteomes" id="UP000017119">
    <property type="component" value="Chromosome"/>
</dbReference>
<dbReference type="PATRIC" id="fig|1403316.3.peg.83"/>
<dbReference type="AlphaFoldDB" id="U5NFF7"/>
<dbReference type="EMBL" id="CP006771">
    <property type="protein sequence ID" value="AGX88874.1"/>
    <property type="molecule type" value="Genomic_DNA"/>
</dbReference>
<dbReference type="KEGG" id="mpv:PRV_00525"/>
<gene>
    <name evidence="1" type="ORF">PRV_00525</name>
</gene>
<dbReference type="RefSeq" id="WP_022768937.1">
    <property type="nucleotide sequence ID" value="NC_022575.1"/>
</dbReference>
<proteinExistence type="predicted"/>
<dbReference type="STRING" id="1403316.PRV_00525"/>
<evidence type="ECO:0000313" key="2">
    <source>
        <dbReference type="Proteomes" id="UP000017119"/>
    </source>
</evidence>
<evidence type="ECO:0000313" key="1">
    <source>
        <dbReference type="EMBL" id="AGX88874.1"/>
    </source>
</evidence>
<accession>U5NFF7</accession>
<dbReference type="HOGENOM" id="CLU_103312_0_0_14"/>